<reference evidence="1 2" key="1">
    <citation type="journal article" date="2018" name="Evol. Lett.">
        <title>Horizontal gene cluster transfer increased hallucinogenic mushroom diversity.</title>
        <authorList>
            <person name="Reynolds H.T."/>
            <person name="Vijayakumar V."/>
            <person name="Gluck-Thaler E."/>
            <person name="Korotkin H.B."/>
            <person name="Matheny P.B."/>
            <person name="Slot J.C."/>
        </authorList>
    </citation>
    <scope>NUCLEOTIDE SEQUENCE [LARGE SCALE GENOMIC DNA]</scope>
    <source>
        <strain evidence="1 2">2629</strain>
    </source>
</reference>
<proteinExistence type="predicted"/>
<comment type="caution">
    <text evidence="1">The sequence shown here is derived from an EMBL/GenBank/DDBJ whole genome shotgun (WGS) entry which is preliminary data.</text>
</comment>
<evidence type="ECO:0000313" key="2">
    <source>
        <dbReference type="Proteomes" id="UP000284842"/>
    </source>
</evidence>
<dbReference type="InParanoid" id="A0A409X0U8"/>
<accession>A0A409X0U8</accession>
<dbReference type="AlphaFoldDB" id="A0A409X0U8"/>
<dbReference type="EMBL" id="NHTK01004887">
    <property type="protein sequence ID" value="PPQ84403.1"/>
    <property type="molecule type" value="Genomic_DNA"/>
</dbReference>
<dbReference type="OrthoDB" id="3257409at2759"/>
<sequence>MATLFFKGESLQRYTKKSTGEFDAAATRRFNFTVEGHLLERMFKQLLQVYPDTPHESLNRTKKHIESHSGFKSVRYDCPKKPDDWDSLHYLLYEELIQLELVRPRARRTLHVAGLPRSGVWSYTRNLYYKLTTPKHEIFATDGLRRKIWAHLGTVFKKSVGTIRNPFPLEDKLQKYGRIIKLELDGDDVDEGDVMGADMLTGMEDSRDATYVTVGNICVIF</sequence>
<gene>
    <name evidence="1" type="ORF">CVT24_009855</name>
</gene>
<organism evidence="1 2">
    <name type="scientific">Panaeolus cyanescens</name>
    <dbReference type="NCBI Taxonomy" id="181874"/>
    <lineage>
        <taxon>Eukaryota</taxon>
        <taxon>Fungi</taxon>
        <taxon>Dikarya</taxon>
        <taxon>Basidiomycota</taxon>
        <taxon>Agaricomycotina</taxon>
        <taxon>Agaricomycetes</taxon>
        <taxon>Agaricomycetidae</taxon>
        <taxon>Agaricales</taxon>
        <taxon>Agaricineae</taxon>
        <taxon>Galeropsidaceae</taxon>
        <taxon>Panaeolus</taxon>
    </lineage>
</organism>
<name>A0A409X0U8_9AGAR</name>
<protein>
    <submittedName>
        <fullName evidence="1">Uncharacterized protein</fullName>
    </submittedName>
</protein>
<evidence type="ECO:0000313" key="1">
    <source>
        <dbReference type="EMBL" id="PPQ84403.1"/>
    </source>
</evidence>
<dbReference type="Proteomes" id="UP000284842">
    <property type="component" value="Unassembled WGS sequence"/>
</dbReference>
<keyword evidence="2" id="KW-1185">Reference proteome</keyword>